<keyword evidence="2" id="KW-0805">Transcription regulation</keyword>
<keyword evidence="3" id="KW-0238">DNA-binding</keyword>
<dbReference type="PANTHER" id="PTHR30204:SF69">
    <property type="entry name" value="MERR-FAMILY TRANSCRIPTIONAL REGULATOR"/>
    <property type="match status" value="1"/>
</dbReference>
<name>A0A934PA81_9STRE</name>
<dbReference type="PANTHER" id="PTHR30204">
    <property type="entry name" value="REDOX-CYCLING DRUG-SENSING TRANSCRIPTIONAL ACTIVATOR SOXR"/>
    <property type="match status" value="1"/>
</dbReference>
<accession>A0A934PA81</accession>
<gene>
    <name evidence="6" type="ORF">JHK64_04710</name>
</gene>
<keyword evidence="7" id="KW-1185">Reference proteome</keyword>
<keyword evidence="1" id="KW-0678">Repressor</keyword>
<protein>
    <submittedName>
        <fullName evidence="6">MerR family transcriptional regulator</fullName>
    </submittedName>
</protein>
<proteinExistence type="predicted"/>
<dbReference type="SMART" id="SM00422">
    <property type="entry name" value="HTH_MERR"/>
    <property type="match status" value="1"/>
</dbReference>
<evidence type="ECO:0000313" key="6">
    <source>
        <dbReference type="EMBL" id="MBJ8349929.1"/>
    </source>
</evidence>
<dbReference type="PROSITE" id="PS50937">
    <property type="entry name" value="HTH_MERR_2"/>
    <property type="match status" value="1"/>
</dbReference>
<comment type="caution">
    <text evidence="6">The sequence shown here is derived from an EMBL/GenBank/DDBJ whole genome shotgun (WGS) entry which is preliminary data.</text>
</comment>
<dbReference type="Proteomes" id="UP000644875">
    <property type="component" value="Unassembled WGS sequence"/>
</dbReference>
<dbReference type="GO" id="GO:0003677">
    <property type="term" value="F:DNA binding"/>
    <property type="evidence" value="ECO:0007669"/>
    <property type="project" value="UniProtKB-KW"/>
</dbReference>
<dbReference type="CDD" id="cd00592">
    <property type="entry name" value="HTH_MerR-like"/>
    <property type="match status" value="1"/>
</dbReference>
<evidence type="ECO:0000313" key="7">
    <source>
        <dbReference type="Proteomes" id="UP000644875"/>
    </source>
</evidence>
<dbReference type="InterPro" id="IPR047057">
    <property type="entry name" value="MerR_fam"/>
</dbReference>
<dbReference type="GO" id="GO:0003700">
    <property type="term" value="F:DNA-binding transcription factor activity"/>
    <property type="evidence" value="ECO:0007669"/>
    <property type="project" value="InterPro"/>
</dbReference>
<keyword evidence="4" id="KW-0804">Transcription</keyword>
<reference evidence="6 7" key="1">
    <citation type="journal article" date="2021" name="Int. J. Syst. Evol. Microbiol.">
        <title>Streptococcus vicugnae sp. nov., isolated from faeces of alpacas (Vicugna pacos) and cattle (Bos taurus), Streptococcus zalophi sp. nov., and Streptococcus pacificus sp. nov., isolated from respiratory tract of California sea lions (Zalophus californianus).</title>
        <authorList>
            <person name="Volokhov D.V."/>
            <person name="Zagorodnyaya T.A."/>
            <person name="Shen Z."/>
            <person name="Blom J."/>
            <person name="Furtak V.A."/>
            <person name="Eisenberg T."/>
            <person name="Fan P."/>
            <person name="Jeong K.C."/>
            <person name="Gao Y."/>
            <person name="Zhang S."/>
            <person name="Amselle M."/>
        </authorList>
    </citation>
    <scope>NUCLEOTIDE SEQUENCE [LARGE SCALE GENOMIC DNA]</scope>
    <source>
        <strain evidence="7">CSL7508-lung</strain>
    </source>
</reference>
<dbReference type="InterPro" id="IPR009061">
    <property type="entry name" value="DNA-bd_dom_put_sf"/>
</dbReference>
<evidence type="ECO:0000256" key="4">
    <source>
        <dbReference type="ARBA" id="ARBA00023163"/>
    </source>
</evidence>
<dbReference type="AlphaFoldDB" id="A0A934PA81"/>
<dbReference type="RefSeq" id="WP_199567851.1">
    <property type="nucleotide sequence ID" value="NZ_JAENBP010000005.1"/>
</dbReference>
<dbReference type="Pfam" id="PF13411">
    <property type="entry name" value="MerR_1"/>
    <property type="match status" value="1"/>
</dbReference>
<evidence type="ECO:0000259" key="5">
    <source>
        <dbReference type="PROSITE" id="PS50937"/>
    </source>
</evidence>
<evidence type="ECO:0000256" key="1">
    <source>
        <dbReference type="ARBA" id="ARBA00022491"/>
    </source>
</evidence>
<organism evidence="6 7">
    <name type="scientific">Streptococcus zalophi</name>
    <dbReference type="NCBI Taxonomy" id="640031"/>
    <lineage>
        <taxon>Bacteria</taxon>
        <taxon>Bacillati</taxon>
        <taxon>Bacillota</taxon>
        <taxon>Bacilli</taxon>
        <taxon>Lactobacillales</taxon>
        <taxon>Streptococcaceae</taxon>
        <taxon>Streptococcus</taxon>
    </lineage>
</organism>
<evidence type="ECO:0000256" key="2">
    <source>
        <dbReference type="ARBA" id="ARBA00023015"/>
    </source>
</evidence>
<dbReference type="Gene3D" id="1.10.1660.10">
    <property type="match status" value="1"/>
</dbReference>
<evidence type="ECO:0000256" key="3">
    <source>
        <dbReference type="ARBA" id="ARBA00023125"/>
    </source>
</evidence>
<dbReference type="SUPFAM" id="SSF46955">
    <property type="entry name" value="Putative DNA-binding domain"/>
    <property type="match status" value="1"/>
</dbReference>
<dbReference type="InterPro" id="IPR000551">
    <property type="entry name" value="MerR-type_HTH_dom"/>
</dbReference>
<sequence length="285" mass="33722">MLRNEIQNKTGLTRKAIEYYEEMGLIKPQKFENGYRNYSEKDLAVLTKISLFRKIGMSVTEIKELLSTNSSFLPSILRKKQHQLDLEEKRKTVLELMIKGTNQKLINEKLKVIENEESIYQRLEKAFPGYFGQLLFSAYQPFLNEPIEKSGEEAFSNYIDYLDKLPSFKLTKDEKIYIEKVSSVFDMESLQEVNNTKIKAINNAKEWLNENEDTILQYETFKNSIAYQNSPMKHIQDKLQTFLLANNYYEIAIPLIRKFSKSYDDYYKKLLDANEIYLKHKKTFQ</sequence>
<dbReference type="EMBL" id="JAENBP010000005">
    <property type="protein sequence ID" value="MBJ8349929.1"/>
    <property type="molecule type" value="Genomic_DNA"/>
</dbReference>
<feature type="domain" description="HTH merR-type" evidence="5">
    <location>
        <begin position="1"/>
        <end position="68"/>
    </location>
</feature>